<dbReference type="AlphaFoldDB" id="A0A9P8TQ61"/>
<evidence type="ECO:0000313" key="1">
    <source>
        <dbReference type="EMBL" id="KAH3687136.1"/>
    </source>
</evidence>
<dbReference type="EMBL" id="JAEUBG010000980">
    <property type="protein sequence ID" value="KAH3687136.1"/>
    <property type="molecule type" value="Genomic_DNA"/>
</dbReference>
<evidence type="ECO:0000313" key="2">
    <source>
        <dbReference type="Proteomes" id="UP000774326"/>
    </source>
</evidence>
<reference evidence="1" key="2">
    <citation type="submission" date="2021-01" db="EMBL/GenBank/DDBJ databases">
        <authorList>
            <person name="Schikora-Tamarit M.A."/>
        </authorList>
    </citation>
    <scope>NUCLEOTIDE SEQUENCE</scope>
    <source>
        <strain evidence="1">CBS2887</strain>
    </source>
</reference>
<keyword evidence="2" id="KW-1185">Reference proteome</keyword>
<proteinExistence type="predicted"/>
<accession>A0A9P8TQ61</accession>
<dbReference type="OrthoDB" id="8052573at2759"/>
<dbReference type="Proteomes" id="UP000774326">
    <property type="component" value="Unassembled WGS sequence"/>
</dbReference>
<protein>
    <submittedName>
        <fullName evidence="1">Uncharacterized protein</fullName>
    </submittedName>
</protein>
<organism evidence="1 2">
    <name type="scientific">Wickerhamomyces pijperi</name>
    <name type="common">Yeast</name>
    <name type="synonym">Pichia pijperi</name>
    <dbReference type="NCBI Taxonomy" id="599730"/>
    <lineage>
        <taxon>Eukaryota</taxon>
        <taxon>Fungi</taxon>
        <taxon>Dikarya</taxon>
        <taxon>Ascomycota</taxon>
        <taxon>Saccharomycotina</taxon>
        <taxon>Saccharomycetes</taxon>
        <taxon>Phaffomycetales</taxon>
        <taxon>Wickerhamomycetaceae</taxon>
        <taxon>Wickerhamomyces</taxon>
    </lineage>
</organism>
<reference evidence="1" key="1">
    <citation type="journal article" date="2021" name="Open Biol.">
        <title>Shared evolutionary footprints suggest mitochondrial oxidative damage underlies multiple complex I losses in fungi.</title>
        <authorList>
            <person name="Schikora-Tamarit M.A."/>
            <person name="Marcet-Houben M."/>
            <person name="Nosek J."/>
            <person name="Gabaldon T."/>
        </authorList>
    </citation>
    <scope>NUCLEOTIDE SEQUENCE</scope>
    <source>
        <strain evidence="1">CBS2887</strain>
    </source>
</reference>
<comment type="caution">
    <text evidence="1">The sequence shown here is derived from an EMBL/GenBank/DDBJ whole genome shotgun (WGS) entry which is preliminary data.</text>
</comment>
<gene>
    <name evidence="1" type="ORF">WICPIJ_001891</name>
</gene>
<name>A0A9P8TQ61_WICPI</name>
<sequence length="107" mass="11686">MSLTANLPNGGLDELWRVFDGLTGSSVNLFDQGVELTGNVGGVTIQDWRVTGRDLTWVVQDDNLSVERVRTLGWVVLGVRGNVTSSDFLDGNVLDVETNVVTWDTFS</sequence>